<keyword evidence="2" id="KW-1185">Reference proteome</keyword>
<dbReference type="EMBL" id="BIXY01000074">
    <property type="protein sequence ID" value="GCF10542.1"/>
    <property type="molecule type" value="Genomic_DNA"/>
</dbReference>
<dbReference type="Proteomes" id="UP000322530">
    <property type="component" value="Unassembled WGS sequence"/>
</dbReference>
<name>A0A5A5TGU9_9CHLR</name>
<evidence type="ECO:0000313" key="1">
    <source>
        <dbReference type="EMBL" id="GCF10542.1"/>
    </source>
</evidence>
<protein>
    <submittedName>
        <fullName evidence="1">Uncharacterized protein</fullName>
    </submittedName>
</protein>
<accession>A0A5A5TGU9</accession>
<comment type="caution">
    <text evidence="1">The sequence shown here is derived from an EMBL/GenBank/DDBJ whole genome shotgun (WGS) entry which is preliminary data.</text>
</comment>
<evidence type="ECO:0000313" key="2">
    <source>
        <dbReference type="Proteomes" id="UP000322530"/>
    </source>
</evidence>
<gene>
    <name evidence="1" type="ORF">KDI_41060</name>
</gene>
<reference evidence="1 2" key="1">
    <citation type="submission" date="2019-01" db="EMBL/GenBank/DDBJ databases">
        <title>Draft genome sequence of Dictyobacter sp. Uno17.</title>
        <authorList>
            <person name="Wang C.M."/>
            <person name="Zheng Y."/>
            <person name="Sakai Y."/>
            <person name="Abe K."/>
            <person name="Yokota A."/>
            <person name="Yabe S."/>
        </authorList>
    </citation>
    <scope>NUCLEOTIDE SEQUENCE [LARGE SCALE GENOMIC DNA]</scope>
    <source>
        <strain evidence="1 2">Uno17</strain>
    </source>
</reference>
<proteinExistence type="predicted"/>
<organism evidence="1 2">
    <name type="scientific">Dictyobacter arantiisoli</name>
    <dbReference type="NCBI Taxonomy" id="2014874"/>
    <lineage>
        <taxon>Bacteria</taxon>
        <taxon>Bacillati</taxon>
        <taxon>Chloroflexota</taxon>
        <taxon>Ktedonobacteria</taxon>
        <taxon>Ktedonobacterales</taxon>
        <taxon>Dictyobacteraceae</taxon>
        <taxon>Dictyobacter</taxon>
    </lineage>
</organism>
<sequence>MEYSTTDQPFKEPFRFQTQQQKSLYTKLKLLGPGPATFYREACSLITPPQRFESTTHLVAHLLREIESSVRRVLLPYDYVPPDACQVCENRPETHAKQIEAITQSLKLDKGIQKKWKEIATRNKTFNGLAAMAHREDLSYPREIDSSFQLLVNTFEEVFISILAAFEKQSTHIFALLNTLLLKEAPSKKDLSHLKNTIPHNDTTHRYFFERLQSPGWLDPLYQTGFFTPPPSKEWNEELGRFIFSLWPPAQYLLRIVSIESTQQTILTIMQEVSDTDNPFVQRTILQIVQTFPASLAAKLVPTIQKWIQAELIQSIEFTQISNLINHLAQGKESKTAIALTESCFAVLRHRESYTESWDYEKILSTNTPLLIKHSAIKTLAMLCHRLEVEVYENHIRFRNVQESDEERLQKEAQEASTKSWQYIIGNARNKFLPGMHDLLNLLVVTLWQAAEQAVQEQIIPIDTVVSLLEEHPGRIFRRIILYLLSRIPQDSLEAVKLYLMDRALFDDSDVRYEYGLLAQTGYSLLSDTEQKQWLEWIETGPDCPSYQEQYEKYYHKQPDDDLVQQYVRVWQRDWLREIEDGLKDNWKERYDALVTELGPTEPEEDFPIITWGSPAREPLIEELRSMSIDQILSYLQEWQPSGDFMSPSREELGRLLTGIISTDPEPFAEQANLFQGYNPIYISAVVQGFTEAIRNRRTFDWENVLNLCEWVINQRYTLAEDGVTIIYDPQWAWSSQMVANLLLGATEAQSPIIPISLSAKIWDIMKPLTDDPDPAQEDEVDEEGHDSAMEYATRAINSIRGIALHAVVNYALWQKRQDKHEEGEEDFHNFKAMPEVQAVLERHLDTHIDASLAVRSVYAQRLANLVALDVQWIADHLMNLFPQEVDQETLRVVTWNTYIIFCEPYNNVLALLREEYTTAIERLGITKQSRSITENPDYRLGVHLIRFYWSGLISLNSPESLLTHFFMEASDVLRGQILAFIGRVFYETGETIPSEVIERSQQLWNWRLSEAQKAPSITEYTHELAAFGWWFRTDICPDEWGLHQLEAALVLAGYVELSYAVVERLAKLVEPYPTQVLICLEFLIKGDTMMWTTSTWEKTVRHILTYALQQKIDETQRRAKSLISTLALHGITDFLNLLPN</sequence>
<dbReference type="AlphaFoldDB" id="A0A5A5TGU9"/>